<feature type="non-terminal residue" evidence="9">
    <location>
        <position position="1"/>
    </location>
</feature>
<dbReference type="GO" id="GO:0005886">
    <property type="term" value="C:plasma membrane"/>
    <property type="evidence" value="ECO:0007669"/>
    <property type="project" value="UniProtKB-SubCell"/>
</dbReference>
<sequence length="204" mass="23215">VLVDLGVTGWKAFRFIYFMPVCLSQVAISLLWVKIFQEDGLVNALLGVLNLEQMQHIWLGDARHAKWCIIFVSWWQWGGWHMVFFLAGMQAIDPQIYDSAKIDGASTLKRIFSITIPLLKNVWFILIIIVLIRTFKMFDLVYIMTTGGPAGATEVLGTQLYQHAFDVHKYGYASVLSVIMVVVALIFSIFYVRVAGYREEALGE</sequence>
<proteinExistence type="predicted"/>
<reference evidence="9" key="1">
    <citation type="journal article" date="2014" name="Front. Microbiol.">
        <title>High frequency of phylogenetically diverse reductive dehalogenase-homologous genes in deep subseafloor sedimentary metagenomes.</title>
        <authorList>
            <person name="Kawai M."/>
            <person name="Futagami T."/>
            <person name="Toyoda A."/>
            <person name="Takaki Y."/>
            <person name="Nishi S."/>
            <person name="Hori S."/>
            <person name="Arai W."/>
            <person name="Tsubouchi T."/>
            <person name="Morono Y."/>
            <person name="Uchiyama I."/>
            <person name="Ito T."/>
            <person name="Fujiyama A."/>
            <person name="Inagaki F."/>
            <person name="Takami H."/>
        </authorList>
    </citation>
    <scope>NUCLEOTIDE SEQUENCE</scope>
    <source>
        <strain evidence="9">Expedition CK06-06</strain>
    </source>
</reference>
<dbReference type="PANTHER" id="PTHR30193:SF37">
    <property type="entry name" value="INNER MEMBRANE ABC TRANSPORTER PERMEASE PROTEIN YCJO"/>
    <property type="match status" value="1"/>
</dbReference>
<keyword evidence="6 7" id="KW-0472">Membrane</keyword>
<dbReference type="InterPro" id="IPR035906">
    <property type="entry name" value="MetI-like_sf"/>
</dbReference>
<dbReference type="Gene3D" id="1.10.3720.10">
    <property type="entry name" value="MetI-like"/>
    <property type="match status" value="1"/>
</dbReference>
<feature type="transmembrane region" description="Helical" evidence="7">
    <location>
        <begin position="111"/>
        <end position="132"/>
    </location>
</feature>
<dbReference type="InterPro" id="IPR000515">
    <property type="entry name" value="MetI-like"/>
</dbReference>
<dbReference type="EMBL" id="BARU01026561">
    <property type="protein sequence ID" value="GAH64214.1"/>
    <property type="molecule type" value="Genomic_DNA"/>
</dbReference>
<evidence type="ECO:0000256" key="5">
    <source>
        <dbReference type="ARBA" id="ARBA00022989"/>
    </source>
</evidence>
<evidence type="ECO:0000313" key="9">
    <source>
        <dbReference type="EMBL" id="GAH64214.1"/>
    </source>
</evidence>
<feature type="transmembrane region" description="Helical" evidence="7">
    <location>
        <begin position="12"/>
        <end position="33"/>
    </location>
</feature>
<evidence type="ECO:0000256" key="7">
    <source>
        <dbReference type="SAM" id="Phobius"/>
    </source>
</evidence>
<comment type="subcellular location">
    <subcellularLocation>
        <location evidence="1">Cell membrane</location>
        <topology evidence="1">Multi-pass membrane protein</topology>
    </subcellularLocation>
</comment>
<keyword evidence="2" id="KW-0813">Transport</keyword>
<keyword evidence="3" id="KW-1003">Cell membrane</keyword>
<gene>
    <name evidence="9" type="ORF">S03H2_42651</name>
</gene>
<dbReference type="InterPro" id="IPR051393">
    <property type="entry name" value="ABC_transporter_permease"/>
</dbReference>
<feature type="transmembrane region" description="Helical" evidence="7">
    <location>
        <begin position="170"/>
        <end position="192"/>
    </location>
</feature>
<dbReference type="AlphaFoldDB" id="X1IDM3"/>
<evidence type="ECO:0000256" key="4">
    <source>
        <dbReference type="ARBA" id="ARBA00022692"/>
    </source>
</evidence>
<dbReference type="Pfam" id="PF00528">
    <property type="entry name" value="BPD_transp_1"/>
    <property type="match status" value="1"/>
</dbReference>
<accession>X1IDM3</accession>
<dbReference type="CDD" id="cd06261">
    <property type="entry name" value="TM_PBP2"/>
    <property type="match status" value="1"/>
</dbReference>
<comment type="caution">
    <text evidence="9">The sequence shown here is derived from an EMBL/GenBank/DDBJ whole genome shotgun (WGS) entry which is preliminary data.</text>
</comment>
<organism evidence="9">
    <name type="scientific">marine sediment metagenome</name>
    <dbReference type="NCBI Taxonomy" id="412755"/>
    <lineage>
        <taxon>unclassified sequences</taxon>
        <taxon>metagenomes</taxon>
        <taxon>ecological metagenomes</taxon>
    </lineage>
</organism>
<evidence type="ECO:0000256" key="6">
    <source>
        <dbReference type="ARBA" id="ARBA00023136"/>
    </source>
</evidence>
<dbReference type="GO" id="GO:0055085">
    <property type="term" value="P:transmembrane transport"/>
    <property type="evidence" value="ECO:0007669"/>
    <property type="project" value="InterPro"/>
</dbReference>
<dbReference type="SUPFAM" id="SSF161098">
    <property type="entry name" value="MetI-like"/>
    <property type="match status" value="1"/>
</dbReference>
<protein>
    <recommendedName>
        <fullName evidence="8">ABC transmembrane type-1 domain-containing protein</fullName>
    </recommendedName>
</protein>
<evidence type="ECO:0000256" key="2">
    <source>
        <dbReference type="ARBA" id="ARBA00022448"/>
    </source>
</evidence>
<dbReference type="PROSITE" id="PS50928">
    <property type="entry name" value="ABC_TM1"/>
    <property type="match status" value="1"/>
</dbReference>
<evidence type="ECO:0000259" key="8">
    <source>
        <dbReference type="PROSITE" id="PS50928"/>
    </source>
</evidence>
<dbReference type="PANTHER" id="PTHR30193">
    <property type="entry name" value="ABC TRANSPORTER PERMEASE PROTEIN"/>
    <property type="match status" value="1"/>
</dbReference>
<feature type="domain" description="ABC transmembrane type-1" evidence="8">
    <location>
        <begin position="1"/>
        <end position="191"/>
    </location>
</feature>
<keyword evidence="4 7" id="KW-0812">Transmembrane</keyword>
<keyword evidence="5 7" id="KW-1133">Transmembrane helix</keyword>
<name>X1IDM3_9ZZZZ</name>
<evidence type="ECO:0000256" key="3">
    <source>
        <dbReference type="ARBA" id="ARBA00022475"/>
    </source>
</evidence>
<evidence type="ECO:0000256" key="1">
    <source>
        <dbReference type="ARBA" id="ARBA00004651"/>
    </source>
</evidence>